<dbReference type="NCBIfam" id="NF037995">
    <property type="entry name" value="TRAP_S1"/>
    <property type="match status" value="1"/>
</dbReference>
<dbReference type="RefSeq" id="WP_181050964.1">
    <property type="nucleotide sequence ID" value="NZ_JACDXJ010000001.1"/>
</dbReference>
<evidence type="ECO:0000313" key="3">
    <source>
        <dbReference type="EMBL" id="MBA1155315.1"/>
    </source>
</evidence>
<proteinExistence type="predicted"/>
<dbReference type="Gene3D" id="3.40.190.170">
    <property type="entry name" value="Bacterial extracellular solute-binding protein, family 7"/>
    <property type="match status" value="1"/>
</dbReference>
<evidence type="ECO:0000256" key="1">
    <source>
        <dbReference type="ARBA" id="ARBA00022729"/>
    </source>
</evidence>
<evidence type="ECO:0000256" key="2">
    <source>
        <dbReference type="SAM" id="SignalP"/>
    </source>
</evidence>
<feature type="signal peptide" evidence="2">
    <location>
        <begin position="1"/>
        <end position="23"/>
    </location>
</feature>
<dbReference type="Pfam" id="PF03480">
    <property type="entry name" value="DctP"/>
    <property type="match status" value="1"/>
</dbReference>
<evidence type="ECO:0000313" key="4">
    <source>
        <dbReference type="Proteomes" id="UP000572984"/>
    </source>
</evidence>
<feature type="chain" id="PRO_5032407684" evidence="2">
    <location>
        <begin position="24"/>
        <end position="327"/>
    </location>
</feature>
<accession>A0A838BJG5</accession>
<sequence length="327" mass="35509">MKHMTRFGLSLAGALLLAAPAVAQTKWNLPAAYPADNFHTENLNAFAKDVGDATGGKLQITVHGNASLFKAPEIKRAVQTGQAQAGEVLMSLHENEDPVYGLDVVPFLATSFDQAKKLWDVQKPAIEKKFASQGLMLLFAVPWPPQGIFAKKDINTVEDLKGVKWRSYNPGTARIAELVGAQPVTVQAADLPQALATGVVTTFMTSGATGYDSKVWESLSHFYDTQAWIPKNLTFVNKAAFDALDKPTQEAVLKAAKAAEERGWKTAQEKTKWYVDQMAAKGMKIQPPSPALKAGLQKVGEQLTQDWLKKAGPDGQAIIDSYKKAVM</sequence>
<protein>
    <submittedName>
        <fullName evidence="3">TRAP transporter substrate-binding protein</fullName>
    </submittedName>
</protein>
<dbReference type="Proteomes" id="UP000572984">
    <property type="component" value="Unassembled WGS sequence"/>
</dbReference>
<dbReference type="PANTHER" id="PTHR33376:SF4">
    <property type="entry name" value="SIALIC ACID-BINDING PERIPLASMIC PROTEIN SIAP"/>
    <property type="match status" value="1"/>
</dbReference>
<reference evidence="3 4" key="1">
    <citation type="submission" date="2020-07" db="EMBL/GenBank/DDBJ databases">
        <title>Draft genome and description of Microvirga mediterraneensis Marseille-Q2068 sp. nov.</title>
        <authorList>
            <person name="Boxberger M."/>
        </authorList>
    </citation>
    <scope>NUCLEOTIDE SEQUENCE [LARGE SCALE GENOMIC DNA]</scope>
    <source>
        <strain evidence="3 4">Marseille-Q2068</strain>
    </source>
</reference>
<dbReference type="InterPro" id="IPR018389">
    <property type="entry name" value="DctP_fam"/>
</dbReference>
<dbReference type="GO" id="GO:0055085">
    <property type="term" value="P:transmembrane transport"/>
    <property type="evidence" value="ECO:0007669"/>
    <property type="project" value="InterPro"/>
</dbReference>
<dbReference type="SUPFAM" id="SSF53850">
    <property type="entry name" value="Periplasmic binding protein-like II"/>
    <property type="match status" value="1"/>
</dbReference>
<dbReference type="PANTHER" id="PTHR33376">
    <property type="match status" value="1"/>
</dbReference>
<comment type="caution">
    <text evidence="3">The sequence shown here is derived from an EMBL/GenBank/DDBJ whole genome shotgun (WGS) entry which is preliminary data.</text>
</comment>
<organism evidence="3 4">
    <name type="scientific">Microvirga mediterraneensis</name>
    <dbReference type="NCBI Taxonomy" id="2754695"/>
    <lineage>
        <taxon>Bacteria</taxon>
        <taxon>Pseudomonadati</taxon>
        <taxon>Pseudomonadota</taxon>
        <taxon>Alphaproteobacteria</taxon>
        <taxon>Hyphomicrobiales</taxon>
        <taxon>Methylobacteriaceae</taxon>
        <taxon>Microvirga</taxon>
    </lineage>
</organism>
<gene>
    <name evidence="3" type="ORF">H0S73_04115</name>
</gene>
<dbReference type="InterPro" id="IPR038404">
    <property type="entry name" value="TRAP_DctP_sf"/>
</dbReference>
<keyword evidence="4" id="KW-1185">Reference proteome</keyword>
<name>A0A838BJG5_9HYPH</name>
<dbReference type="AlphaFoldDB" id="A0A838BJG5"/>
<keyword evidence="1 2" id="KW-0732">Signal</keyword>
<dbReference type="CDD" id="cd13602">
    <property type="entry name" value="PBP2_TRAP_BpDctp6_7"/>
    <property type="match status" value="1"/>
</dbReference>
<dbReference type="EMBL" id="JACDXJ010000001">
    <property type="protein sequence ID" value="MBA1155315.1"/>
    <property type="molecule type" value="Genomic_DNA"/>
</dbReference>